<accession>A0AC61QHM7</accession>
<name>A0AC61QHM7_9BACT</name>
<organism evidence="1 2">
    <name type="scientific">Candidatus Syntrophosphaera thermopropionivorans</name>
    <dbReference type="NCBI Taxonomy" id="2593015"/>
    <lineage>
        <taxon>Bacteria</taxon>
        <taxon>Pseudomonadati</taxon>
        <taxon>Candidatus Cloacimonadota</taxon>
        <taxon>Candidatus Cloacimonadia</taxon>
        <taxon>Candidatus Cloacimonadales</taxon>
        <taxon>Candidatus Cloacimonadaceae</taxon>
        <taxon>Candidatus Syntrophosphaera</taxon>
    </lineage>
</organism>
<dbReference type="EMBL" id="SMOG01000053">
    <property type="protein sequence ID" value="TDF72421.1"/>
    <property type="molecule type" value="Genomic_DNA"/>
</dbReference>
<feature type="non-terminal residue" evidence="1">
    <location>
        <position position="1"/>
    </location>
</feature>
<evidence type="ECO:0000313" key="1">
    <source>
        <dbReference type="EMBL" id="TDF72421.1"/>
    </source>
</evidence>
<comment type="caution">
    <text evidence="1">The sequence shown here is derived from an EMBL/GenBank/DDBJ whole genome shotgun (WGS) entry which is preliminary data.</text>
</comment>
<gene>
    <name evidence="1" type="ORF">E0946_07165</name>
</gene>
<protein>
    <submittedName>
        <fullName evidence="1">Uncharacterized protein</fullName>
    </submittedName>
</protein>
<keyword evidence="2" id="KW-1185">Reference proteome</keyword>
<proteinExistence type="predicted"/>
<evidence type="ECO:0000313" key="2">
    <source>
        <dbReference type="Proteomes" id="UP000294588"/>
    </source>
</evidence>
<dbReference type="Proteomes" id="UP000294588">
    <property type="component" value="Unassembled WGS sequence"/>
</dbReference>
<sequence>FIPLVSGNHPPYLFTGILKKPITIIDYLVLSIVVNMGNAALENISLYQKSRRLAQERERNRLARELHDGLTQIMVTTQIYLHLLEKSLENADSNDLLILQKVQSLNKLGLEESRFILSELKGKPITPLQFREKVDETINLFATPDKEVEFDYKVDVKEIPYQVYQTVLKILQETLSNIQKHAQAQKVKICITNSKQQMIFSIEDDGVGFDPEALEEKESEHFGLRSLKERVRVLRGKFDIDSQPGWGTKIMVKVPLPREIAV</sequence>
<reference evidence="1" key="1">
    <citation type="submission" date="2019-03" db="EMBL/GenBank/DDBJ databases">
        <title>Candidatus Syntrophosphaera thermopropionivorans: a novel player in syntrophic propionate oxidation during anaerobic digestion.</title>
        <authorList>
            <person name="Dyksma S."/>
        </authorList>
    </citation>
    <scope>NUCLEOTIDE SEQUENCE</scope>
    <source>
        <strain evidence="1">W5</strain>
    </source>
</reference>